<accession>A0A7W7VFT7</accession>
<feature type="signal peptide" evidence="1">
    <location>
        <begin position="1"/>
        <end position="17"/>
    </location>
</feature>
<dbReference type="InterPro" id="IPR022435">
    <property type="entry name" value="Surface-anchored_actinobac"/>
</dbReference>
<dbReference type="EMBL" id="JACHJQ010000005">
    <property type="protein sequence ID" value="MBB4908712.1"/>
    <property type="molecule type" value="Genomic_DNA"/>
</dbReference>
<dbReference type="AlphaFoldDB" id="A0A7W7VFT7"/>
<dbReference type="Proteomes" id="UP000520767">
    <property type="component" value="Unassembled WGS sequence"/>
</dbReference>
<evidence type="ECO:0000256" key="1">
    <source>
        <dbReference type="SAM" id="SignalP"/>
    </source>
</evidence>
<dbReference type="RefSeq" id="WP_221464216.1">
    <property type="nucleotide sequence ID" value="NZ_JACHJQ010000005.1"/>
</dbReference>
<sequence>MTVAAAVVVGAAGPASAATVLSTGHVDVVDVDYAGGALTVRLLDGTVSPAVERDPADVELRVLSGAKTTVPNNAAYSFLGTPGSTVWILPQTQNASLLWPGWNSTDVAGGVFQSNTLRFRLTGVTGGQFAIYTTSLGNPTVLFNSRDGLPDSRSLATGAHAHANWAFSNAGTYTITFEVSGVLAASGATVSDQASYTFTVQA</sequence>
<proteinExistence type="predicted"/>
<dbReference type="NCBIfam" id="TIGR03769">
    <property type="entry name" value="P_ac_wall_RPT"/>
    <property type="match status" value="1"/>
</dbReference>
<organism evidence="2 3">
    <name type="scientific">Actinophytocola algeriensis</name>
    <dbReference type="NCBI Taxonomy" id="1768010"/>
    <lineage>
        <taxon>Bacteria</taxon>
        <taxon>Bacillati</taxon>
        <taxon>Actinomycetota</taxon>
        <taxon>Actinomycetes</taxon>
        <taxon>Pseudonocardiales</taxon>
        <taxon>Pseudonocardiaceae</taxon>
    </lineage>
</organism>
<dbReference type="NCBIfam" id="NF038134">
    <property type="entry name" value="choice_anch_M"/>
    <property type="match status" value="1"/>
</dbReference>
<evidence type="ECO:0000313" key="3">
    <source>
        <dbReference type="Proteomes" id="UP000520767"/>
    </source>
</evidence>
<protein>
    <submittedName>
        <fullName evidence="2">Surface-anchored protein</fullName>
    </submittedName>
</protein>
<keyword evidence="3" id="KW-1185">Reference proteome</keyword>
<evidence type="ECO:0000313" key="2">
    <source>
        <dbReference type="EMBL" id="MBB4908712.1"/>
    </source>
</evidence>
<keyword evidence="1" id="KW-0732">Signal</keyword>
<name>A0A7W7VFT7_9PSEU</name>
<reference evidence="2 3" key="1">
    <citation type="submission" date="2020-08" db="EMBL/GenBank/DDBJ databases">
        <title>Genomic Encyclopedia of Type Strains, Phase III (KMG-III): the genomes of soil and plant-associated and newly described type strains.</title>
        <authorList>
            <person name="Whitman W."/>
        </authorList>
    </citation>
    <scope>NUCLEOTIDE SEQUENCE [LARGE SCALE GENOMIC DNA]</scope>
    <source>
        <strain evidence="2 3">CECT 8960</strain>
    </source>
</reference>
<feature type="chain" id="PRO_5031095943" evidence="1">
    <location>
        <begin position="18"/>
        <end position="202"/>
    </location>
</feature>
<gene>
    <name evidence="2" type="ORF">FHR82_004965</name>
</gene>
<comment type="caution">
    <text evidence="2">The sequence shown here is derived from an EMBL/GenBank/DDBJ whole genome shotgun (WGS) entry which is preliminary data.</text>
</comment>